<keyword evidence="5" id="KW-0418">Kinase</keyword>
<dbReference type="InterPro" id="IPR049571">
    <property type="entry name" value="NIM1K_STKc"/>
</dbReference>
<dbReference type="GO" id="GO:0005524">
    <property type="term" value="F:ATP binding"/>
    <property type="evidence" value="ECO:0007669"/>
    <property type="project" value="UniProtKB-UniRule"/>
</dbReference>
<proteinExistence type="predicted"/>
<evidence type="ECO:0000313" key="13">
    <source>
        <dbReference type="EMBL" id="CAF0715784.1"/>
    </source>
</evidence>
<dbReference type="PROSITE" id="PS00108">
    <property type="entry name" value="PROTEIN_KINASE_ST"/>
    <property type="match status" value="1"/>
</dbReference>
<dbReference type="FunFam" id="3.30.200.20:FF:000003">
    <property type="entry name" value="Non-specific serine/threonine protein kinase"/>
    <property type="match status" value="1"/>
</dbReference>
<dbReference type="PROSITE" id="PS50011">
    <property type="entry name" value="PROTEIN_KINASE_DOM"/>
    <property type="match status" value="1"/>
</dbReference>
<keyword evidence="4 9" id="KW-0547">Nucleotide-binding</keyword>
<evidence type="ECO:0000313" key="15">
    <source>
        <dbReference type="Proteomes" id="UP000663860"/>
    </source>
</evidence>
<dbReference type="EMBL" id="CAJNOE010000004">
    <property type="protein sequence ID" value="CAF0715784.1"/>
    <property type="molecule type" value="Genomic_DNA"/>
</dbReference>
<dbReference type="PANTHER" id="PTHR24346:SF49">
    <property type="entry name" value="NIM1 SERINE_THREONINE PROTEIN KINASE"/>
    <property type="match status" value="1"/>
</dbReference>
<keyword evidence="6 9" id="KW-0067">ATP-binding</keyword>
<dbReference type="Proteomes" id="UP000663860">
    <property type="component" value="Unassembled WGS sequence"/>
</dbReference>
<evidence type="ECO:0000256" key="1">
    <source>
        <dbReference type="ARBA" id="ARBA00012513"/>
    </source>
</evidence>
<keyword evidence="3" id="KW-0808">Transferase</keyword>
<dbReference type="FunFam" id="1.10.510.10:FF:000571">
    <property type="entry name" value="Maternal embryonic leucine zipper kinase"/>
    <property type="match status" value="1"/>
</dbReference>
<keyword evidence="11" id="KW-1133">Transmembrane helix</keyword>
<protein>
    <recommendedName>
        <fullName evidence="1">non-specific serine/threonine protein kinase</fullName>
        <ecNumber evidence="1">2.7.11.1</ecNumber>
    </recommendedName>
</protein>
<dbReference type="SUPFAM" id="SSF56112">
    <property type="entry name" value="Protein kinase-like (PK-like)"/>
    <property type="match status" value="1"/>
</dbReference>
<dbReference type="GO" id="GO:0000226">
    <property type="term" value="P:microtubule cytoskeleton organization"/>
    <property type="evidence" value="ECO:0007669"/>
    <property type="project" value="TreeGrafter"/>
</dbReference>
<evidence type="ECO:0000256" key="4">
    <source>
        <dbReference type="ARBA" id="ARBA00022741"/>
    </source>
</evidence>
<evidence type="ECO:0000256" key="7">
    <source>
        <dbReference type="ARBA" id="ARBA00047899"/>
    </source>
</evidence>
<feature type="region of interest" description="Disordered" evidence="10">
    <location>
        <begin position="489"/>
        <end position="514"/>
    </location>
</feature>
<keyword evidence="11" id="KW-0472">Membrane</keyword>
<dbReference type="InterPro" id="IPR017441">
    <property type="entry name" value="Protein_kinase_ATP_BS"/>
</dbReference>
<evidence type="ECO:0000313" key="14">
    <source>
        <dbReference type="EMBL" id="CAF0761675.1"/>
    </source>
</evidence>
<dbReference type="Gene3D" id="1.10.510.10">
    <property type="entry name" value="Transferase(Phosphotransferase) domain 1"/>
    <property type="match status" value="1"/>
</dbReference>
<organism evidence="13 15">
    <name type="scientific">Adineta steineri</name>
    <dbReference type="NCBI Taxonomy" id="433720"/>
    <lineage>
        <taxon>Eukaryota</taxon>
        <taxon>Metazoa</taxon>
        <taxon>Spiralia</taxon>
        <taxon>Gnathifera</taxon>
        <taxon>Rotifera</taxon>
        <taxon>Eurotatoria</taxon>
        <taxon>Bdelloidea</taxon>
        <taxon>Adinetida</taxon>
        <taxon>Adinetidae</taxon>
        <taxon>Adineta</taxon>
    </lineage>
</organism>
<reference evidence="13" key="1">
    <citation type="submission" date="2021-02" db="EMBL/GenBank/DDBJ databases">
        <authorList>
            <person name="Nowell W R."/>
        </authorList>
    </citation>
    <scope>NUCLEOTIDE SEQUENCE</scope>
</reference>
<dbReference type="PANTHER" id="PTHR24346">
    <property type="entry name" value="MAP/MICROTUBULE AFFINITY-REGULATING KINASE"/>
    <property type="match status" value="1"/>
</dbReference>
<dbReference type="Proteomes" id="UP000663845">
    <property type="component" value="Unassembled WGS sequence"/>
</dbReference>
<sequence length="545" mass="61728">MNTIENLTTTVVTSNSTIETNNLSRRTSLNSTRHHINSISAPIQNSHKNKTNSSNMIMNDEFSSSNSIPSAAAVTVAFAKDKKKSLTAYEKLLYDSQHDMRFKAEEKAGRRIGFYRIRGDIGLGNFSRVKLGVHLLAKEKVAIKILDKTKLDERTQRLLLREITSMEHLHHPNIVRLYEVIETPNEIYIVTEYAPGGELYTRISKAGKFVEDEAKSIFAQLTAAIDHMHSQGIIHRDIKSENVFFAKERLIKLGDFGFSTYSEKNQTLTTFCGSPPYAAPELFRDESYIGIYVDFWAMGILLYFMVTGLMPFRAENVGKLKKSIIDGHYSIPPHVSEECQLLIRGLLHPEAVQRWSIEQIRSCPWLHNQIFPDELEPLPLNLTNYWTSVNKDLSKNENNNDGTSSDSQARTTSFEYEAHSKLEDLGITSELLQTTTKYSNNKFLSNRDSINGTYRIILHRLQKQSNPIERDDLYDKTVNEDLSTSWGRSMSVSGETGGRKNSIGKPISVSYGGTSVKPKRNINKIHQNPSTNLNIHQSTKVCTIL</sequence>
<dbReference type="InterPro" id="IPR000719">
    <property type="entry name" value="Prot_kinase_dom"/>
</dbReference>
<evidence type="ECO:0000256" key="2">
    <source>
        <dbReference type="ARBA" id="ARBA00022527"/>
    </source>
</evidence>
<evidence type="ECO:0000256" key="11">
    <source>
        <dbReference type="SAM" id="Phobius"/>
    </source>
</evidence>
<feature type="transmembrane region" description="Helical" evidence="11">
    <location>
        <begin position="289"/>
        <end position="312"/>
    </location>
</feature>
<dbReference type="InterPro" id="IPR011009">
    <property type="entry name" value="Kinase-like_dom_sf"/>
</dbReference>
<dbReference type="SMART" id="SM00220">
    <property type="entry name" value="S_TKc"/>
    <property type="match status" value="1"/>
</dbReference>
<evidence type="ECO:0000256" key="5">
    <source>
        <dbReference type="ARBA" id="ARBA00022777"/>
    </source>
</evidence>
<dbReference type="PROSITE" id="PS00107">
    <property type="entry name" value="PROTEIN_KINASE_ATP"/>
    <property type="match status" value="1"/>
</dbReference>
<comment type="caution">
    <text evidence="13">The sequence shown here is derived from an EMBL/GenBank/DDBJ whole genome shotgun (WGS) entry which is preliminary data.</text>
</comment>
<comment type="catalytic activity">
    <reaction evidence="7">
        <text>L-threonyl-[protein] + ATP = O-phospho-L-threonyl-[protein] + ADP + H(+)</text>
        <dbReference type="Rhea" id="RHEA:46608"/>
        <dbReference type="Rhea" id="RHEA-COMP:11060"/>
        <dbReference type="Rhea" id="RHEA-COMP:11605"/>
        <dbReference type="ChEBI" id="CHEBI:15378"/>
        <dbReference type="ChEBI" id="CHEBI:30013"/>
        <dbReference type="ChEBI" id="CHEBI:30616"/>
        <dbReference type="ChEBI" id="CHEBI:61977"/>
        <dbReference type="ChEBI" id="CHEBI:456216"/>
        <dbReference type="EC" id="2.7.11.1"/>
    </reaction>
</comment>
<dbReference type="GO" id="GO:0050321">
    <property type="term" value="F:tau-protein kinase activity"/>
    <property type="evidence" value="ECO:0007669"/>
    <property type="project" value="TreeGrafter"/>
</dbReference>
<name>A0A813MHX1_9BILA</name>
<keyword evidence="2" id="KW-0723">Serine/threonine-protein kinase</keyword>
<evidence type="ECO:0000256" key="3">
    <source>
        <dbReference type="ARBA" id="ARBA00022679"/>
    </source>
</evidence>
<dbReference type="CDD" id="cd14075">
    <property type="entry name" value="STKc_NIM1"/>
    <property type="match status" value="1"/>
</dbReference>
<feature type="binding site" evidence="9">
    <location>
        <position position="144"/>
    </location>
    <ligand>
        <name>ATP</name>
        <dbReference type="ChEBI" id="CHEBI:30616"/>
    </ligand>
</feature>
<dbReference type="InterPro" id="IPR008271">
    <property type="entry name" value="Ser/Thr_kinase_AS"/>
</dbReference>
<evidence type="ECO:0000256" key="8">
    <source>
        <dbReference type="ARBA" id="ARBA00048679"/>
    </source>
</evidence>
<evidence type="ECO:0000256" key="10">
    <source>
        <dbReference type="SAM" id="MobiDB-lite"/>
    </source>
</evidence>
<evidence type="ECO:0000256" key="6">
    <source>
        <dbReference type="ARBA" id="ARBA00022840"/>
    </source>
</evidence>
<dbReference type="Pfam" id="PF00069">
    <property type="entry name" value="Pkinase"/>
    <property type="match status" value="1"/>
</dbReference>
<keyword evidence="11" id="KW-0812">Transmembrane</keyword>
<feature type="domain" description="Protein kinase" evidence="12">
    <location>
        <begin position="115"/>
        <end position="366"/>
    </location>
</feature>
<dbReference type="GO" id="GO:0035556">
    <property type="term" value="P:intracellular signal transduction"/>
    <property type="evidence" value="ECO:0007669"/>
    <property type="project" value="TreeGrafter"/>
</dbReference>
<dbReference type="AlphaFoldDB" id="A0A813MHX1"/>
<dbReference type="GO" id="GO:0005737">
    <property type="term" value="C:cytoplasm"/>
    <property type="evidence" value="ECO:0007669"/>
    <property type="project" value="TreeGrafter"/>
</dbReference>
<gene>
    <name evidence="13" type="ORF">IZO911_LOCUS1006</name>
    <name evidence="14" type="ORF">JYZ213_LOCUS3099</name>
</gene>
<comment type="catalytic activity">
    <reaction evidence="8">
        <text>L-seryl-[protein] + ATP = O-phospho-L-seryl-[protein] + ADP + H(+)</text>
        <dbReference type="Rhea" id="RHEA:17989"/>
        <dbReference type="Rhea" id="RHEA-COMP:9863"/>
        <dbReference type="Rhea" id="RHEA-COMP:11604"/>
        <dbReference type="ChEBI" id="CHEBI:15378"/>
        <dbReference type="ChEBI" id="CHEBI:29999"/>
        <dbReference type="ChEBI" id="CHEBI:30616"/>
        <dbReference type="ChEBI" id="CHEBI:83421"/>
        <dbReference type="ChEBI" id="CHEBI:456216"/>
        <dbReference type="EC" id="2.7.11.1"/>
    </reaction>
</comment>
<dbReference type="EC" id="2.7.11.1" evidence="1"/>
<accession>A0A813MHX1</accession>
<evidence type="ECO:0000256" key="9">
    <source>
        <dbReference type="PROSITE-ProRule" id="PRU10141"/>
    </source>
</evidence>
<evidence type="ECO:0000259" key="12">
    <source>
        <dbReference type="PROSITE" id="PS50011"/>
    </source>
</evidence>
<dbReference type="EMBL" id="CAJNOG010000016">
    <property type="protein sequence ID" value="CAF0761675.1"/>
    <property type="molecule type" value="Genomic_DNA"/>
</dbReference>